<dbReference type="AlphaFoldDB" id="A0A4Z2IZ47"/>
<keyword evidence="2" id="KW-1133">Transmembrane helix</keyword>
<protein>
    <submittedName>
        <fullName evidence="3">Uncharacterized protein</fullName>
    </submittedName>
</protein>
<organism evidence="3 4">
    <name type="scientific">Liparis tanakae</name>
    <name type="common">Tanaka's snailfish</name>
    <dbReference type="NCBI Taxonomy" id="230148"/>
    <lineage>
        <taxon>Eukaryota</taxon>
        <taxon>Metazoa</taxon>
        <taxon>Chordata</taxon>
        <taxon>Craniata</taxon>
        <taxon>Vertebrata</taxon>
        <taxon>Euteleostomi</taxon>
        <taxon>Actinopterygii</taxon>
        <taxon>Neopterygii</taxon>
        <taxon>Teleostei</taxon>
        <taxon>Neoteleostei</taxon>
        <taxon>Acanthomorphata</taxon>
        <taxon>Eupercaria</taxon>
        <taxon>Perciformes</taxon>
        <taxon>Cottioidei</taxon>
        <taxon>Cottales</taxon>
        <taxon>Liparidae</taxon>
        <taxon>Liparis</taxon>
    </lineage>
</organism>
<keyword evidence="4" id="KW-1185">Reference proteome</keyword>
<keyword evidence="2" id="KW-0812">Transmembrane</keyword>
<name>A0A4Z2IZ47_9TELE</name>
<evidence type="ECO:0000313" key="4">
    <source>
        <dbReference type="Proteomes" id="UP000314294"/>
    </source>
</evidence>
<dbReference type="EMBL" id="SRLO01000035">
    <property type="protein sequence ID" value="TNN83156.1"/>
    <property type="molecule type" value="Genomic_DNA"/>
</dbReference>
<evidence type="ECO:0000313" key="3">
    <source>
        <dbReference type="EMBL" id="TNN83156.1"/>
    </source>
</evidence>
<sequence length="67" mass="7234">MALLSVLTPFLAAVLCLVIGFMLLRPRGTETTSPTSSAGAPQADYRPWVDQDLQDDTEDKGHEDGKS</sequence>
<proteinExistence type="predicted"/>
<evidence type="ECO:0000256" key="1">
    <source>
        <dbReference type="SAM" id="MobiDB-lite"/>
    </source>
</evidence>
<keyword evidence="2" id="KW-0472">Membrane</keyword>
<accession>A0A4Z2IZ47</accession>
<dbReference type="Proteomes" id="UP000314294">
    <property type="component" value="Unassembled WGS sequence"/>
</dbReference>
<comment type="caution">
    <text evidence="3">The sequence shown here is derived from an EMBL/GenBank/DDBJ whole genome shotgun (WGS) entry which is preliminary data.</text>
</comment>
<evidence type="ECO:0000256" key="2">
    <source>
        <dbReference type="SAM" id="Phobius"/>
    </source>
</evidence>
<dbReference type="OrthoDB" id="41362at2759"/>
<feature type="compositionally biased region" description="Polar residues" evidence="1">
    <location>
        <begin position="29"/>
        <end position="39"/>
    </location>
</feature>
<gene>
    <name evidence="3" type="ORF">EYF80_006763</name>
</gene>
<feature type="transmembrane region" description="Helical" evidence="2">
    <location>
        <begin position="6"/>
        <end position="24"/>
    </location>
</feature>
<reference evidence="3 4" key="1">
    <citation type="submission" date="2019-03" db="EMBL/GenBank/DDBJ databases">
        <title>First draft genome of Liparis tanakae, snailfish: a comprehensive survey of snailfish specific genes.</title>
        <authorList>
            <person name="Kim W."/>
            <person name="Song I."/>
            <person name="Jeong J.-H."/>
            <person name="Kim D."/>
            <person name="Kim S."/>
            <person name="Ryu S."/>
            <person name="Song J.Y."/>
            <person name="Lee S.K."/>
        </authorList>
    </citation>
    <scope>NUCLEOTIDE SEQUENCE [LARGE SCALE GENOMIC DNA]</scope>
    <source>
        <tissue evidence="3">Muscle</tissue>
    </source>
</reference>
<feature type="region of interest" description="Disordered" evidence="1">
    <location>
        <begin position="28"/>
        <end position="67"/>
    </location>
</feature>